<comment type="subcellular location">
    <subcellularLocation>
        <location evidence="1">Endomembrane system</location>
    </subcellularLocation>
</comment>
<dbReference type="Gene3D" id="1.25.40.270">
    <property type="entry name" value="Vacuolar protein sorting-associated protein vta1"/>
    <property type="match status" value="1"/>
</dbReference>
<organism evidence="5 6">
    <name type="scientific">[Candida] arabinofermentans NRRL YB-2248</name>
    <dbReference type="NCBI Taxonomy" id="983967"/>
    <lineage>
        <taxon>Eukaryota</taxon>
        <taxon>Fungi</taxon>
        <taxon>Dikarya</taxon>
        <taxon>Ascomycota</taxon>
        <taxon>Saccharomycotina</taxon>
        <taxon>Pichiomycetes</taxon>
        <taxon>Pichiales</taxon>
        <taxon>Pichiaceae</taxon>
        <taxon>Ogataea</taxon>
        <taxon>Ogataea/Candida clade</taxon>
    </lineage>
</organism>
<dbReference type="GO" id="GO:0032511">
    <property type="term" value="P:late endosome to vacuole transport via multivesicular body sorting pathway"/>
    <property type="evidence" value="ECO:0007669"/>
    <property type="project" value="InterPro"/>
</dbReference>
<dbReference type="Gene3D" id="1.20.5.420">
    <property type="entry name" value="Immunoglobulin FC, subunit C"/>
    <property type="match status" value="1"/>
</dbReference>
<keyword evidence="2" id="KW-0472">Membrane</keyword>
<dbReference type="OrthoDB" id="391137at2759"/>
<dbReference type="Proteomes" id="UP000094801">
    <property type="component" value="Unassembled WGS sequence"/>
</dbReference>
<protein>
    <recommendedName>
        <fullName evidence="4">Vta1 C-terminal domain-containing protein</fullName>
    </recommendedName>
</protein>
<sequence>MVSLHDGLPETLTESLKPARSTYSLFRKLLAKAIQSKSTKLFILSYLIGLQTVQILIKQYDLIDSNDEKDFCGSLISDIINTLEKIKHEQSHSKDKSIFKLPKILSSSKNGDDFSAVINDQEKGRLFLNDWCFKNLQKVKSIFNNGKINGQTIDLLIDCSVGLQVSMGLFPYEGDKEYKKLEQEVMENEQQKDEQSDMKVTEEISVLGDGQNAQDSTIEEAEEDQGMDNTDIDIIKESKYFEKELKVAEADISQPVNEMITEIPDNNKTESEMSSFTKDDILTKIKWCNYHTGRILACFKEGKDPNEDFSGLLSQPPFDYVEISQEEIGKVIEEAMNADSSDEYGEGEAEADEEFNEEDYYYDSDEGEYIHKSKFKEMEDAFPTAPTVITEEEEEEKQKKVIEEAKNTKVMKDEKKAVLKDEQSESESFENDDSNAKKQLLDTTTPTAADLVAKTSKYKAPSESKTDLKTLEKQMSHEDMLNSASKCCKYAMSAINYEDIKTALLELKEATKLLESYNEKVYGEKISLNDDDDNTIE</sequence>
<evidence type="ECO:0000259" key="4">
    <source>
        <dbReference type="Pfam" id="PF18097"/>
    </source>
</evidence>
<dbReference type="Pfam" id="PF18097">
    <property type="entry name" value="Vta1_C"/>
    <property type="match status" value="1"/>
</dbReference>
<evidence type="ECO:0000313" key="6">
    <source>
        <dbReference type="Proteomes" id="UP000094801"/>
    </source>
</evidence>
<dbReference type="InterPro" id="IPR044538">
    <property type="entry name" value="Vta1-like"/>
</dbReference>
<feature type="compositionally biased region" description="Acidic residues" evidence="3">
    <location>
        <begin position="340"/>
        <end position="357"/>
    </location>
</feature>
<dbReference type="PANTHER" id="PTHR46009">
    <property type="entry name" value="VACUOLAR PROTEIN SORTING-ASSOCIATED PROTEIN VTA1 HOMOLOG"/>
    <property type="match status" value="1"/>
</dbReference>
<dbReference type="InterPro" id="IPR023175">
    <property type="entry name" value="Vta1/CALS_N_sf"/>
</dbReference>
<gene>
    <name evidence="5" type="ORF">CANARDRAFT_54411</name>
</gene>
<evidence type="ECO:0000256" key="3">
    <source>
        <dbReference type="SAM" id="MobiDB-lite"/>
    </source>
</evidence>
<evidence type="ECO:0000256" key="1">
    <source>
        <dbReference type="ARBA" id="ARBA00004308"/>
    </source>
</evidence>
<dbReference type="AlphaFoldDB" id="A0A1E4T8B3"/>
<dbReference type="InterPro" id="IPR041212">
    <property type="entry name" value="Vta1_C"/>
</dbReference>
<dbReference type="PANTHER" id="PTHR46009:SF1">
    <property type="entry name" value="VACUOLAR PROTEIN SORTING-ASSOCIATED PROTEIN VTA1 HOMOLOG"/>
    <property type="match status" value="1"/>
</dbReference>
<evidence type="ECO:0000256" key="2">
    <source>
        <dbReference type="ARBA" id="ARBA00023136"/>
    </source>
</evidence>
<dbReference type="GO" id="GO:0005771">
    <property type="term" value="C:multivesicular body"/>
    <property type="evidence" value="ECO:0007669"/>
    <property type="project" value="TreeGrafter"/>
</dbReference>
<keyword evidence="6" id="KW-1185">Reference proteome</keyword>
<evidence type="ECO:0000313" key="5">
    <source>
        <dbReference type="EMBL" id="ODV87898.1"/>
    </source>
</evidence>
<proteinExistence type="predicted"/>
<name>A0A1E4T8B3_9ASCO</name>
<feature type="compositionally biased region" description="Acidic residues" evidence="3">
    <location>
        <begin position="424"/>
        <end position="433"/>
    </location>
</feature>
<accession>A0A1E4T8B3</accession>
<feature type="domain" description="Vta1 C-terminal" evidence="4">
    <location>
        <begin position="478"/>
        <end position="515"/>
    </location>
</feature>
<dbReference type="EMBL" id="KV453847">
    <property type="protein sequence ID" value="ODV87898.1"/>
    <property type="molecule type" value="Genomic_DNA"/>
</dbReference>
<feature type="region of interest" description="Disordered" evidence="3">
    <location>
        <begin position="338"/>
        <end position="357"/>
    </location>
</feature>
<feature type="compositionally biased region" description="Low complexity" evidence="3">
    <location>
        <begin position="441"/>
        <end position="451"/>
    </location>
</feature>
<feature type="region of interest" description="Disordered" evidence="3">
    <location>
        <begin position="416"/>
        <end position="467"/>
    </location>
</feature>
<reference evidence="6" key="1">
    <citation type="submission" date="2016-04" db="EMBL/GenBank/DDBJ databases">
        <title>Comparative genomics of biotechnologically important yeasts.</title>
        <authorList>
            <consortium name="DOE Joint Genome Institute"/>
            <person name="Riley R."/>
            <person name="Haridas S."/>
            <person name="Wolfe K.H."/>
            <person name="Lopes M.R."/>
            <person name="Hittinger C.T."/>
            <person name="Goker M."/>
            <person name="Salamov A."/>
            <person name="Wisecaver J."/>
            <person name="Long T.M."/>
            <person name="Aerts A.L."/>
            <person name="Barry K."/>
            <person name="Choi C."/>
            <person name="Clum A."/>
            <person name="Coughlan A.Y."/>
            <person name="Deshpande S."/>
            <person name="Douglass A.P."/>
            <person name="Hanson S.J."/>
            <person name="Klenk H.-P."/>
            <person name="Labutti K."/>
            <person name="Lapidus A."/>
            <person name="Lindquist E."/>
            <person name="Lipzen A."/>
            <person name="Meier-Kolthoff J.P."/>
            <person name="Ohm R.A."/>
            <person name="Otillar R.P."/>
            <person name="Pangilinan J."/>
            <person name="Peng Y."/>
            <person name="Rokas A."/>
            <person name="Rosa C.A."/>
            <person name="Scheuner C."/>
            <person name="Sibirny A.A."/>
            <person name="Slot J.C."/>
            <person name="Stielow J.B."/>
            <person name="Sun H."/>
            <person name="Kurtzman C.P."/>
            <person name="Blackwell M."/>
            <person name="Grigoriev I.V."/>
            <person name="Jeffries T.W."/>
        </authorList>
    </citation>
    <scope>NUCLEOTIDE SEQUENCE [LARGE SCALE GENOMIC DNA]</scope>
    <source>
        <strain evidence="6">NRRL YB-2248</strain>
    </source>
</reference>